<proteinExistence type="predicted"/>
<organism evidence="1 2">
    <name type="scientific">Rhodococcus kronopolitis</name>
    <dbReference type="NCBI Taxonomy" id="1460226"/>
    <lineage>
        <taxon>Bacteria</taxon>
        <taxon>Bacillati</taxon>
        <taxon>Actinomycetota</taxon>
        <taxon>Actinomycetes</taxon>
        <taxon>Mycobacteriales</taxon>
        <taxon>Nocardiaceae</taxon>
        <taxon>Rhodococcus</taxon>
    </lineage>
</organism>
<dbReference type="EMBL" id="JBHSFO010000005">
    <property type="protein sequence ID" value="MFC4604394.1"/>
    <property type="molecule type" value="Genomic_DNA"/>
</dbReference>
<accession>A0ABV9FVU7</accession>
<reference evidence="2" key="1">
    <citation type="journal article" date="2019" name="Int. J. Syst. Evol. Microbiol.">
        <title>The Global Catalogue of Microorganisms (GCM) 10K type strain sequencing project: providing services to taxonomists for standard genome sequencing and annotation.</title>
        <authorList>
            <consortium name="The Broad Institute Genomics Platform"/>
            <consortium name="The Broad Institute Genome Sequencing Center for Infectious Disease"/>
            <person name="Wu L."/>
            <person name="Ma J."/>
        </authorList>
    </citation>
    <scope>NUCLEOTIDE SEQUENCE [LARGE SCALE GENOMIC DNA]</scope>
    <source>
        <strain evidence="2">CCUG 54520</strain>
    </source>
</reference>
<gene>
    <name evidence="1" type="ORF">ACFO6S_11925</name>
</gene>
<protein>
    <recommendedName>
        <fullName evidence="3">Ferrous iron transport protein A</fullName>
    </recommendedName>
</protein>
<keyword evidence="2" id="KW-1185">Reference proteome</keyword>
<comment type="caution">
    <text evidence="1">The sequence shown here is derived from an EMBL/GenBank/DDBJ whole genome shotgun (WGS) entry which is preliminary data.</text>
</comment>
<dbReference type="RefSeq" id="WP_378417169.1">
    <property type="nucleotide sequence ID" value="NZ_JBHSFO010000005.1"/>
</dbReference>
<evidence type="ECO:0000313" key="2">
    <source>
        <dbReference type="Proteomes" id="UP001595914"/>
    </source>
</evidence>
<sequence>MKVEWLKGVVPFSHVAHVTVDRSGPTRIDMPIGAGASLLTVQGFGVRALRPDAQMARVLVRPEPDISA</sequence>
<evidence type="ECO:0008006" key="3">
    <source>
        <dbReference type="Google" id="ProtNLM"/>
    </source>
</evidence>
<dbReference type="Proteomes" id="UP001595914">
    <property type="component" value="Unassembled WGS sequence"/>
</dbReference>
<name>A0ABV9FVU7_9NOCA</name>
<evidence type="ECO:0000313" key="1">
    <source>
        <dbReference type="EMBL" id="MFC4604394.1"/>
    </source>
</evidence>